<gene>
    <name evidence="3" type="ORF">BV898_09008</name>
</gene>
<dbReference type="PANTHER" id="PTHR10334">
    <property type="entry name" value="CYSTEINE-RICH SECRETORY PROTEIN-RELATED"/>
    <property type="match status" value="1"/>
</dbReference>
<dbReference type="InterPro" id="IPR001283">
    <property type="entry name" value="CRISP-related"/>
</dbReference>
<proteinExistence type="predicted"/>
<dbReference type="AlphaFoldDB" id="A0A1W0WNN7"/>
<keyword evidence="1" id="KW-0732">Signal</keyword>
<reference evidence="4" key="1">
    <citation type="submission" date="2017-01" db="EMBL/GenBank/DDBJ databases">
        <title>Comparative genomics of anhydrobiosis in the tardigrade Hypsibius dujardini.</title>
        <authorList>
            <person name="Yoshida Y."/>
            <person name="Koutsovoulos G."/>
            <person name="Laetsch D."/>
            <person name="Stevens L."/>
            <person name="Kumar S."/>
            <person name="Horikawa D."/>
            <person name="Ishino K."/>
            <person name="Komine S."/>
            <person name="Tomita M."/>
            <person name="Blaxter M."/>
            <person name="Arakawa K."/>
        </authorList>
    </citation>
    <scope>NUCLEOTIDE SEQUENCE [LARGE SCALE GENOMIC DNA]</scope>
    <source>
        <strain evidence="4">Z151</strain>
    </source>
</reference>
<dbReference type="Pfam" id="PF08562">
    <property type="entry name" value="Crisp"/>
    <property type="match status" value="1"/>
</dbReference>
<dbReference type="GO" id="GO:0005576">
    <property type="term" value="C:extracellular region"/>
    <property type="evidence" value="ECO:0007669"/>
    <property type="project" value="InterPro"/>
</dbReference>
<name>A0A1W0WNN7_HYPEX</name>
<comment type="caution">
    <text evidence="3">The sequence shown here is derived from an EMBL/GenBank/DDBJ whole genome shotgun (WGS) entry which is preliminary data.</text>
</comment>
<dbReference type="SMART" id="SM00198">
    <property type="entry name" value="SCP"/>
    <property type="match status" value="1"/>
</dbReference>
<feature type="domain" description="SCP" evidence="2">
    <location>
        <begin position="122"/>
        <end position="261"/>
    </location>
</feature>
<dbReference type="Gene3D" id="3.40.33.10">
    <property type="entry name" value="CAP"/>
    <property type="match status" value="1"/>
</dbReference>
<dbReference type="InterPro" id="IPR042076">
    <property type="entry name" value="Crisp-like_dom"/>
</dbReference>
<dbReference type="EMBL" id="MTYJ01000069">
    <property type="protein sequence ID" value="OQV16836.1"/>
    <property type="molecule type" value="Genomic_DNA"/>
</dbReference>
<dbReference type="OrthoDB" id="737510at2759"/>
<dbReference type="Proteomes" id="UP000192578">
    <property type="component" value="Unassembled WGS sequence"/>
</dbReference>
<evidence type="ECO:0000313" key="3">
    <source>
        <dbReference type="EMBL" id="OQV16836.1"/>
    </source>
</evidence>
<dbReference type="InterPro" id="IPR018244">
    <property type="entry name" value="Allrgn_V5/Tpx1_CS"/>
</dbReference>
<dbReference type="PRINTS" id="PR00837">
    <property type="entry name" value="V5TPXLIKE"/>
</dbReference>
<accession>A0A1W0WNN7</accession>
<evidence type="ECO:0000313" key="4">
    <source>
        <dbReference type="Proteomes" id="UP000192578"/>
    </source>
</evidence>
<dbReference type="InterPro" id="IPR014044">
    <property type="entry name" value="CAP_dom"/>
</dbReference>
<keyword evidence="4" id="KW-1185">Reference proteome</keyword>
<dbReference type="InterPro" id="IPR035940">
    <property type="entry name" value="CAP_sf"/>
</dbReference>
<evidence type="ECO:0000259" key="2">
    <source>
        <dbReference type="SMART" id="SM00198"/>
    </source>
</evidence>
<dbReference type="SUPFAM" id="SSF55797">
    <property type="entry name" value="PR-1-like"/>
    <property type="match status" value="1"/>
</dbReference>
<evidence type="ECO:0000256" key="1">
    <source>
        <dbReference type="SAM" id="SignalP"/>
    </source>
</evidence>
<protein>
    <submittedName>
        <fullName evidence="3">Cysteine-rich secretory protein 2</fullName>
    </submittedName>
</protein>
<dbReference type="InterPro" id="IPR013871">
    <property type="entry name" value="Cysteine_rich_secretory"/>
</dbReference>
<dbReference type="PROSITE" id="PS01010">
    <property type="entry name" value="CRISP_2"/>
    <property type="match status" value="1"/>
</dbReference>
<organism evidence="3 4">
    <name type="scientific">Hypsibius exemplaris</name>
    <name type="common">Freshwater tardigrade</name>
    <dbReference type="NCBI Taxonomy" id="2072580"/>
    <lineage>
        <taxon>Eukaryota</taxon>
        <taxon>Metazoa</taxon>
        <taxon>Ecdysozoa</taxon>
        <taxon>Tardigrada</taxon>
        <taxon>Eutardigrada</taxon>
        <taxon>Parachela</taxon>
        <taxon>Hypsibioidea</taxon>
        <taxon>Hypsibiidae</taxon>
        <taxon>Hypsibius</taxon>
    </lineage>
</organism>
<dbReference type="Pfam" id="PF00188">
    <property type="entry name" value="CAP"/>
    <property type="match status" value="1"/>
</dbReference>
<feature type="signal peptide" evidence="1">
    <location>
        <begin position="1"/>
        <end position="21"/>
    </location>
</feature>
<dbReference type="PRINTS" id="PR00838">
    <property type="entry name" value="V5ALLERGEN"/>
</dbReference>
<feature type="chain" id="PRO_5012144873" evidence="1">
    <location>
        <begin position="22"/>
        <end position="346"/>
    </location>
</feature>
<dbReference type="InterPro" id="IPR002413">
    <property type="entry name" value="V5_allergen-like"/>
</dbReference>
<dbReference type="Gene3D" id="1.10.10.740">
    <property type="entry name" value="Crisp domain"/>
    <property type="match status" value="1"/>
</dbReference>
<sequence>MARPAVTLAIGLSIFSYLVHGAVYVEDHRKAGGTPIDLDALLLLQPTTLAAEVLETNSSDSDFIPSNNNSSINTTQLWEATLGGSKFSFLVPNVSDTLCAVEVNTSAKVISDKWAATDTSSPTVQAVVTALHNAYRRKHPAANMLEMEWSEEAATLAQAWADQCTWNHSECSQRNTSKFHCGQNIAKADYQMSWNATLQLWYSQIEHFKFDQNPSGVVGDVTQLLWAKSWQVGCGYKFCSASGERFHLYVCNYCPEGNVIPGHFRPFEPSPDRGRVCDQCGGPTSSKCNKGLCTNHCNFTNDLLNCDRADGHFPGLFPDGCATSNNAEFKANCTATCECKERGNIY</sequence>